<evidence type="ECO:0000256" key="4">
    <source>
        <dbReference type="PROSITE-ProRule" id="PRU00339"/>
    </source>
</evidence>
<gene>
    <name evidence="8" type="ORF">CON36_33030</name>
</gene>
<dbReference type="SUPFAM" id="SSF55383">
    <property type="entry name" value="Copper amine oxidase, domain N"/>
    <property type="match status" value="2"/>
</dbReference>
<keyword evidence="3 5" id="KW-0326">Glycosidase</keyword>
<evidence type="ECO:0000313" key="9">
    <source>
        <dbReference type="Proteomes" id="UP000219922"/>
    </source>
</evidence>
<dbReference type="Gene3D" id="3.30.457.10">
    <property type="entry name" value="Copper amine oxidase-like, N-terminal domain"/>
    <property type="match status" value="1"/>
</dbReference>
<dbReference type="InterPro" id="IPR000805">
    <property type="entry name" value="Glyco_hydro_26"/>
</dbReference>
<evidence type="ECO:0000256" key="1">
    <source>
        <dbReference type="ARBA" id="ARBA00007754"/>
    </source>
</evidence>
<dbReference type="EMBL" id="NVMX01000159">
    <property type="protein sequence ID" value="PDZ94584.1"/>
    <property type="molecule type" value="Genomic_DNA"/>
</dbReference>
<dbReference type="Gene3D" id="1.25.40.10">
    <property type="entry name" value="Tetratricopeptide repeat domain"/>
    <property type="match status" value="1"/>
</dbReference>
<dbReference type="RefSeq" id="WP_098006882.1">
    <property type="nucleotide sequence ID" value="NZ_NVMX01000159.1"/>
</dbReference>
<dbReference type="GO" id="GO:0006080">
    <property type="term" value="P:substituted mannan metabolic process"/>
    <property type="evidence" value="ECO:0007669"/>
    <property type="project" value="InterPro"/>
</dbReference>
<name>A0A9X6ST66_BACCE</name>
<dbReference type="PROSITE" id="PS51764">
    <property type="entry name" value="GH26"/>
    <property type="match status" value="1"/>
</dbReference>
<dbReference type="PROSITE" id="PS50005">
    <property type="entry name" value="TPR"/>
    <property type="match status" value="1"/>
</dbReference>
<feature type="signal peptide" evidence="6">
    <location>
        <begin position="1"/>
        <end position="24"/>
    </location>
</feature>
<evidence type="ECO:0000256" key="5">
    <source>
        <dbReference type="PROSITE-ProRule" id="PRU01100"/>
    </source>
</evidence>
<evidence type="ECO:0000256" key="6">
    <source>
        <dbReference type="SAM" id="SignalP"/>
    </source>
</evidence>
<dbReference type="GO" id="GO:0016985">
    <property type="term" value="F:mannan endo-1,4-beta-mannosidase activity"/>
    <property type="evidence" value="ECO:0007669"/>
    <property type="project" value="InterPro"/>
</dbReference>
<dbReference type="PANTHER" id="PTHR40079">
    <property type="entry name" value="MANNAN ENDO-1,4-BETA-MANNOSIDASE E-RELATED"/>
    <property type="match status" value="1"/>
</dbReference>
<dbReference type="Gene3D" id="3.20.20.80">
    <property type="entry name" value="Glycosidases"/>
    <property type="match status" value="1"/>
</dbReference>
<keyword evidence="4" id="KW-0802">TPR repeat</keyword>
<reference evidence="8 9" key="1">
    <citation type="submission" date="2017-09" db="EMBL/GenBank/DDBJ databases">
        <title>Large-scale bioinformatics analysis of Bacillus genomes uncovers conserved roles of natural products in bacterial physiology.</title>
        <authorList>
            <consortium name="Agbiome Team Llc"/>
            <person name="Bleich R.M."/>
            <person name="Grubbs K.J."/>
            <person name="Santa Maria K.C."/>
            <person name="Allen S.E."/>
            <person name="Farag S."/>
            <person name="Shank E.A."/>
            <person name="Bowers A."/>
        </authorList>
    </citation>
    <scope>NUCLEOTIDE SEQUENCE [LARGE SCALE GENOMIC DNA]</scope>
    <source>
        <strain evidence="8 9">AFS092789</strain>
    </source>
</reference>
<organism evidence="8 9">
    <name type="scientific">Bacillus cereus</name>
    <dbReference type="NCBI Taxonomy" id="1396"/>
    <lineage>
        <taxon>Bacteria</taxon>
        <taxon>Bacillati</taxon>
        <taxon>Bacillota</taxon>
        <taxon>Bacilli</taxon>
        <taxon>Bacillales</taxon>
        <taxon>Bacillaceae</taxon>
        <taxon>Bacillus</taxon>
        <taxon>Bacillus cereus group</taxon>
    </lineage>
</organism>
<dbReference type="SUPFAM" id="SSF51445">
    <property type="entry name" value="(Trans)glycosidases"/>
    <property type="match status" value="1"/>
</dbReference>
<protein>
    <recommendedName>
        <fullName evidence="7">GH26 domain-containing protein</fullName>
    </recommendedName>
</protein>
<dbReference type="AlphaFoldDB" id="A0A9X6ST66"/>
<evidence type="ECO:0000313" key="8">
    <source>
        <dbReference type="EMBL" id="PDZ94584.1"/>
    </source>
</evidence>
<dbReference type="InterPro" id="IPR036582">
    <property type="entry name" value="Mao_N_sf"/>
</dbReference>
<comment type="caution">
    <text evidence="8">The sequence shown here is derived from an EMBL/GenBank/DDBJ whole genome shotgun (WGS) entry which is preliminary data.</text>
</comment>
<dbReference type="InterPro" id="IPR019734">
    <property type="entry name" value="TPR_rpt"/>
</dbReference>
<dbReference type="Pfam" id="PF02156">
    <property type="entry name" value="Glyco_hydro_26"/>
    <property type="match status" value="1"/>
</dbReference>
<accession>A0A9X6ST66</accession>
<keyword evidence="6" id="KW-0732">Signal</keyword>
<feature type="chain" id="PRO_5040898679" description="GH26 domain-containing protein" evidence="6">
    <location>
        <begin position="25"/>
        <end position="654"/>
    </location>
</feature>
<evidence type="ECO:0000256" key="3">
    <source>
        <dbReference type="ARBA" id="ARBA00023295"/>
    </source>
</evidence>
<evidence type="ECO:0000259" key="7">
    <source>
        <dbReference type="PROSITE" id="PS51764"/>
    </source>
</evidence>
<dbReference type="Proteomes" id="UP000219922">
    <property type="component" value="Unassembled WGS sequence"/>
</dbReference>
<feature type="repeat" description="TPR" evidence="4">
    <location>
        <begin position="30"/>
        <end position="63"/>
    </location>
</feature>
<feature type="active site" description="Proton donor" evidence="5">
    <location>
        <position position="239"/>
    </location>
</feature>
<dbReference type="InterPro" id="IPR017853">
    <property type="entry name" value="GH"/>
</dbReference>
<proteinExistence type="inferred from homology"/>
<dbReference type="Pfam" id="PF07833">
    <property type="entry name" value="Cu_amine_oxidN1"/>
    <property type="match status" value="1"/>
</dbReference>
<keyword evidence="2 5" id="KW-0378">Hydrolase</keyword>
<feature type="domain" description="GH26" evidence="7">
    <location>
        <begin position="87"/>
        <end position="415"/>
    </location>
</feature>
<dbReference type="PANTHER" id="PTHR40079:SF4">
    <property type="entry name" value="GH26 DOMAIN-CONTAINING PROTEIN-RELATED"/>
    <property type="match status" value="1"/>
</dbReference>
<dbReference type="InterPro" id="IPR011990">
    <property type="entry name" value="TPR-like_helical_dom_sf"/>
</dbReference>
<comment type="similarity">
    <text evidence="1 5">Belongs to the glycosyl hydrolase 26 family.</text>
</comment>
<sequence length="654" mass="75527">MKLKNILFLILACTLTVPATTAYAKPIEYAYSHYKKGMDYFNKKDYKHAITEFQYAVNLEPNASYLRKLAESYKLDGQYQKASETHYKEANVYYKMGDMNTYYAVIRIAESLNSSVDLYMTTDKQPKNYQLQKYEPSNGMYIGAFIEKEENLNYSNRFAEFNQKTGKQHAVYFAYHNYGVTFPTAWLNKVKDANANNAVHLALEPNNGLEAVKDDQYLRQFARDAYAAKVPIFIRFASEMNGNWVKWNGNPKLYIEKFRLISKVMKEEAPNVAMVWSPADSPKNEIDKYYPGDDYVDWVGVNHYSNNFQNANINSPNDYTNPIEEIRYVYEKYSDRKPMMLSEYGASHLSAADLKDASNFAITKMHMLYEGAKLNFPRLKEINWFSMNTLKHANSADRKKADYSIMDNKKVFESYKDMISDDYFLPSVVNGEFAKQETSTPTYVTNYKKQAITEPIKIMAWAKTFVPYIGKVTYQINGKVKGESYQYPYDINVKPEDLREGKNEFKITIYTPDNKVAFEKTDALYKSNIKEEQVKVFIGNKDVYTKNQLAELLSPPYIKNGRTMVPIRMISEQLGMNVLWNQKDKTVTLKNGDTNVILTLDKGYASINSKNVKIDAPPELKQNTTFVPLRFISENMGLNVTYTVSDHSVLVKKN</sequence>
<evidence type="ECO:0000256" key="2">
    <source>
        <dbReference type="ARBA" id="ARBA00022801"/>
    </source>
</evidence>
<dbReference type="SUPFAM" id="SSF48452">
    <property type="entry name" value="TPR-like"/>
    <property type="match status" value="1"/>
</dbReference>
<dbReference type="InterPro" id="IPR012854">
    <property type="entry name" value="Cu_amine_oxidase-like_N"/>
</dbReference>
<dbReference type="InterPro" id="IPR022790">
    <property type="entry name" value="GH26_dom"/>
</dbReference>
<feature type="active site" description="Nucleophile" evidence="5">
    <location>
        <position position="343"/>
    </location>
</feature>